<accession>A0A9P8U895</accession>
<dbReference type="RefSeq" id="XP_045951488.1">
    <property type="nucleotide sequence ID" value="XM_046101023.1"/>
</dbReference>
<comment type="caution">
    <text evidence="1">The sequence shown here is derived from an EMBL/GenBank/DDBJ whole genome shotgun (WGS) entry which is preliminary data.</text>
</comment>
<sequence>MNFDGWEKLIEKEIALLPFSVSETRLVAMIQYWDAACTSVYTCIRSLLGGLSEMRPNIPSAVGVRPERPYSPGHYYFNSGVLSLLISYWWLPIRILHQGTPFAVAPMRHSLMATELIINTEKGDVAVYAGSGDQSKAFHSFKQMIRGPLAEKKRDNHGRTIINLPDHDPAAMDALLAIAHARDCTAGDDDLCWERFLFIAWELGDAGWAKELIMMLAMSDTSKPLYFLQFDSITGIDTQDDCNTYRKGQFEEQFWNRGWTSIPTTEEWRGDPITLLLELSAFVPKPIKSHKGLCGKKTRNDFELEM</sequence>
<evidence type="ECO:0000313" key="2">
    <source>
        <dbReference type="Proteomes" id="UP000758603"/>
    </source>
</evidence>
<protein>
    <submittedName>
        <fullName evidence="1">Uncharacterized protein</fullName>
    </submittedName>
</protein>
<dbReference type="Proteomes" id="UP000758603">
    <property type="component" value="Unassembled WGS sequence"/>
</dbReference>
<dbReference type="GeneID" id="70129915"/>
<proteinExistence type="predicted"/>
<evidence type="ECO:0000313" key="1">
    <source>
        <dbReference type="EMBL" id="KAH6644974.1"/>
    </source>
</evidence>
<reference evidence="1" key="1">
    <citation type="journal article" date="2021" name="Nat. Commun.">
        <title>Genetic determinants of endophytism in the Arabidopsis root mycobiome.</title>
        <authorList>
            <person name="Mesny F."/>
            <person name="Miyauchi S."/>
            <person name="Thiergart T."/>
            <person name="Pickel B."/>
            <person name="Atanasova L."/>
            <person name="Karlsson M."/>
            <person name="Huettel B."/>
            <person name="Barry K.W."/>
            <person name="Haridas S."/>
            <person name="Chen C."/>
            <person name="Bauer D."/>
            <person name="Andreopoulos W."/>
            <person name="Pangilinan J."/>
            <person name="LaButti K."/>
            <person name="Riley R."/>
            <person name="Lipzen A."/>
            <person name="Clum A."/>
            <person name="Drula E."/>
            <person name="Henrissat B."/>
            <person name="Kohler A."/>
            <person name="Grigoriev I.V."/>
            <person name="Martin F.M."/>
            <person name="Hacquard S."/>
        </authorList>
    </citation>
    <scope>NUCLEOTIDE SEQUENCE</scope>
    <source>
        <strain evidence="1">MPI-SDFR-AT-0073</strain>
    </source>
</reference>
<organism evidence="1 2">
    <name type="scientific">Truncatella angustata</name>
    <dbReference type="NCBI Taxonomy" id="152316"/>
    <lineage>
        <taxon>Eukaryota</taxon>
        <taxon>Fungi</taxon>
        <taxon>Dikarya</taxon>
        <taxon>Ascomycota</taxon>
        <taxon>Pezizomycotina</taxon>
        <taxon>Sordariomycetes</taxon>
        <taxon>Xylariomycetidae</taxon>
        <taxon>Amphisphaeriales</taxon>
        <taxon>Sporocadaceae</taxon>
        <taxon>Truncatella</taxon>
    </lineage>
</organism>
<name>A0A9P8U895_9PEZI</name>
<keyword evidence="2" id="KW-1185">Reference proteome</keyword>
<dbReference type="AlphaFoldDB" id="A0A9P8U895"/>
<dbReference type="EMBL" id="JAGPXC010000012">
    <property type="protein sequence ID" value="KAH6644974.1"/>
    <property type="molecule type" value="Genomic_DNA"/>
</dbReference>
<gene>
    <name evidence="1" type="ORF">BKA67DRAFT_541967</name>
</gene>